<evidence type="ECO:0000259" key="3">
    <source>
        <dbReference type="Pfam" id="PF02737"/>
    </source>
</evidence>
<reference evidence="4 5" key="1">
    <citation type="journal article" date="2011" name="Genome Biol.">
        <title>Comparative genome sequence analysis underscores mycoparasitism as the ancestral life style of Trichoderma.</title>
        <authorList>
            <person name="Kubicek C.P."/>
            <person name="Herrera-Estrella A."/>
            <person name="Seidl-Seiboth V."/>
            <person name="Martinez D.A."/>
            <person name="Druzhinina I.S."/>
            <person name="Thon M."/>
            <person name="Zeilinger S."/>
            <person name="Casas-Flores S."/>
            <person name="Horwitz B.A."/>
            <person name="Mukherjee P.K."/>
            <person name="Mukherjee M."/>
            <person name="Kredics L."/>
            <person name="Alcaraz L.D."/>
            <person name="Aerts A."/>
            <person name="Antal Z."/>
            <person name="Atanasova L."/>
            <person name="Cervantes-Badillo M.G."/>
            <person name="Challacombe J."/>
            <person name="Chertkov O."/>
            <person name="McCluskey K."/>
            <person name="Coulpier F."/>
            <person name="Deshpande N."/>
            <person name="von Doehren H."/>
            <person name="Ebbole D.J."/>
            <person name="Esquivel-Naranjo E.U."/>
            <person name="Fekete E."/>
            <person name="Flipphi M."/>
            <person name="Glaser F."/>
            <person name="Gomez-Rodriguez E.Y."/>
            <person name="Gruber S."/>
            <person name="Han C."/>
            <person name="Henrissat B."/>
            <person name="Hermosa R."/>
            <person name="Hernandez-Onate M."/>
            <person name="Karaffa L."/>
            <person name="Kosti I."/>
            <person name="Le Crom S."/>
            <person name="Lindquist E."/>
            <person name="Lucas S."/>
            <person name="Luebeck M."/>
            <person name="Luebeck P.S."/>
            <person name="Margeot A."/>
            <person name="Metz B."/>
            <person name="Misra M."/>
            <person name="Nevalainen H."/>
            <person name="Omann M."/>
            <person name="Packer N."/>
            <person name="Perrone G."/>
            <person name="Uresti-Rivera E.E."/>
            <person name="Salamov A."/>
            <person name="Schmoll M."/>
            <person name="Seiboth B."/>
            <person name="Shapiro H."/>
            <person name="Sukno S."/>
            <person name="Tamayo-Ramos J.A."/>
            <person name="Tisch D."/>
            <person name="Wiest A."/>
            <person name="Wilkinson H.H."/>
            <person name="Zhang M."/>
            <person name="Coutinho P.M."/>
            <person name="Kenerley C.M."/>
            <person name="Monte E."/>
            <person name="Baker S.E."/>
            <person name="Grigoriev I.V."/>
        </authorList>
    </citation>
    <scope>NUCLEOTIDE SEQUENCE [LARGE SCALE GENOMIC DNA]</scope>
    <source>
        <strain evidence="5">Gv29-8 / FGSC 10586</strain>
    </source>
</reference>
<dbReference type="VEuPathDB" id="FungiDB:TRIVIDRAFT_59655"/>
<dbReference type="SUPFAM" id="SSF48179">
    <property type="entry name" value="6-phosphogluconate dehydrogenase C-terminal domain-like"/>
    <property type="match status" value="1"/>
</dbReference>
<dbReference type="InterPro" id="IPR000033">
    <property type="entry name" value="LDLR_classB_rpt"/>
</dbReference>
<keyword evidence="5" id="KW-1185">Reference proteome</keyword>
<name>G9MWG1_HYPVG</name>
<evidence type="ECO:0000259" key="2">
    <source>
        <dbReference type="Pfam" id="PF00725"/>
    </source>
</evidence>
<proteinExistence type="predicted"/>
<evidence type="ECO:0000313" key="5">
    <source>
        <dbReference type="Proteomes" id="UP000007115"/>
    </source>
</evidence>
<dbReference type="AlphaFoldDB" id="G9MWG1"/>
<dbReference type="InterPro" id="IPR006108">
    <property type="entry name" value="3HC_DH_C"/>
</dbReference>
<dbReference type="Pfam" id="PF00725">
    <property type="entry name" value="3HCDH"/>
    <property type="match status" value="1"/>
</dbReference>
<dbReference type="OrthoDB" id="5958943at2759"/>
<dbReference type="SUPFAM" id="SSF101898">
    <property type="entry name" value="NHL repeat"/>
    <property type="match status" value="1"/>
</dbReference>
<gene>
    <name evidence="4" type="ORF">TRIVIDRAFT_59655</name>
</gene>
<dbReference type="InterPro" id="IPR011042">
    <property type="entry name" value="6-blade_b-propeller_TolB-like"/>
</dbReference>
<feature type="domain" description="3-hydroxyacyl-CoA dehydrogenase C-terminal" evidence="2">
    <location>
        <begin position="199"/>
        <end position="293"/>
    </location>
</feature>
<comment type="caution">
    <text evidence="4">The sequence shown here is derived from an EMBL/GenBank/DDBJ whole genome shotgun (WGS) entry which is preliminary data.</text>
</comment>
<organism evidence="4 5">
    <name type="scientific">Hypocrea virens (strain Gv29-8 / FGSC 10586)</name>
    <name type="common">Gliocladium virens</name>
    <name type="synonym">Trichoderma virens</name>
    <dbReference type="NCBI Taxonomy" id="413071"/>
    <lineage>
        <taxon>Eukaryota</taxon>
        <taxon>Fungi</taxon>
        <taxon>Dikarya</taxon>
        <taxon>Ascomycota</taxon>
        <taxon>Pezizomycotina</taxon>
        <taxon>Sordariomycetes</taxon>
        <taxon>Hypocreomycetidae</taxon>
        <taxon>Hypocreales</taxon>
        <taxon>Hypocreaceae</taxon>
        <taxon>Trichoderma</taxon>
    </lineage>
</organism>
<dbReference type="GO" id="GO:0016616">
    <property type="term" value="F:oxidoreductase activity, acting on the CH-OH group of donors, NAD or NADP as acceptor"/>
    <property type="evidence" value="ECO:0007669"/>
    <property type="project" value="InterPro"/>
</dbReference>
<dbReference type="InterPro" id="IPR006176">
    <property type="entry name" value="3-OHacyl-CoA_DH_NAD-bd"/>
</dbReference>
<dbReference type="GeneID" id="25795969"/>
<sequence>MSPVWQPPKNYRNRPVAVLGAGVLGRRIATDNCFTGCIWASAGYNVTIRDPSAQQRLDGIAYINENVKSYAQNTGQAPGTAAAFENVADAVADAWLVIEAVPEKITLKIDTFAELAVVAPDDCILASNSSSYKTSEMLEKVPAITKPRILNMHYYMPPQCMIVELMTDGFTTEGIFPFLAERSKEAATLPYIARKESTGFIFNRLWAAVKREALTILAEEVSVPEEIDSMWAEMFIKGRATPCKMMDGVGLDTVAFIESHYIKERGLSSAKTVDFLQKNYLDHGKLGLKSSDGGLYPPVQEHSNGPRVLVLDIGLSTAPPSMNSGEILEYTADGKFERVLFQSQAMPDGLAVDPASKRMFWTNMGIPGKNDGAVYSANLDGTDIYTVIAPGRINTPKQLTLDLVAKKVYFCDREGCRVYRCGFDGSNLETLISNCKANEGAEDWCVGIAVARNLGKFYWTQKGPSKGGKGRIFCANIKTPLGQDAASRTDVQCILGGLPEPIDLEVDEVSKLLYWTDRGEIPFGNSLNRIQLDEYGRPLTGSASAKPEILTRHLKEAIGLKLDTERGHIYLTDLGGNIYRCDLDGRRKEKIFSDDCRAFTGIAVL</sequence>
<keyword evidence="1" id="KW-0560">Oxidoreductase</keyword>
<dbReference type="Gene3D" id="1.10.1040.10">
    <property type="entry name" value="N-(1-d-carboxylethyl)-l-norvaline Dehydrogenase, domain 2"/>
    <property type="match status" value="1"/>
</dbReference>
<dbReference type="InParanoid" id="G9MWG1"/>
<dbReference type="PANTHER" id="PTHR48075">
    <property type="entry name" value="3-HYDROXYACYL-COA DEHYDROGENASE FAMILY PROTEIN"/>
    <property type="match status" value="1"/>
</dbReference>
<dbReference type="SMART" id="SM00135">
    <property type="entry name" value="LY"/>
    <property type="match status" value="4"/>
</dbReference>
<dbReference type="Gene3D" id="2.120.10.30">
    <property type="entry name" value="TolB, C-terminal domain"/>
    <property type="match status" value="2"/>
</dbReference>
<dbReference type="InterPro" id="IPR013328">
    <property type="entry name" value="6PGD_dom2"/>
</dbReference>
<dbReference type="InterPro" id="IPR008927">
    <property type="entry name" value="6-PGluconate_DH-like_C_sf"/>
</dbReference>
<dbReference type="Pfam" id="PF02737">
    <property type="entry name" value="3HCDH_N"/>
    <property type="match status" value="1"/>
</dbReference>
<dbReference type="EMBL" id="ABDF02000073">
    <property type="protein sequence ID" value="EHK21297.1"/>
    <property type="molecule type" value="Genomic_DNA"/>
</dbReference>
<evidence type="ECO:0000313" key="4">
    <source>
        <dbReference type="EMBL" id="EHK21297.1"/>
    </source>
</evidence>
<dbReference type="GO" id="GO:0070403">
    <property type="term" value="F:NAD+ binding"/>
    <property type="evidence" value="ECO:0007669"/>
    <property type="project" value="InterPro"/>
</dbReference>
<dbReference type="STRING" id="413071.G9MWG1"/>
<protein>
    <recommendedName>
        <fullName evidence="6">3-hydroxyacyl-CoA dehydrogenase</fullName>
    </recommendedName>
</protein>
<evidence type="ECO:0000256" key="1">
    <source>
        <dbReference type="ARBA" id="ARBA00023002"/>
    </source>
</evidence>
<dbReference type="Gene3D" id="3.40.50.720">
    <property type="entry name" value="NAD(P)-binding Rossmann-like Domain"/>
    <property type="match status" value="1"/>
</dbReference>
<dbReference type="SUPFAM" id="SSF51735">
    <property type="entry name" value="NAD(P)-binding Rossmann-fold domains"/>
    <property type="match status" value="1"/>
</dbReference>
<evidence type="ECO:0008006" key="6">
    <source>
        <dbReference type="Google" id="ProtNLM"/>
    </source>
</evidence>
<dbReference type="PANTHER" id="PTHR48075:SF10">
    <property type="entry name" value="DEHYDROGENASE, PUTATIVE (AFU_ORTHOLOGUE AFUA_5G10070)-RELATED"/>
    <property type="match status" value="1"/>
</dbReference>
<dbReference type="OMA" id="TANIEMP"/>
<dbReference type="RefSeq" id="XP_013955490.1">
    <property type="nucleotide sequence ID" value="XM_014100015.1"/>
</dbReference>
<dbReference type="HOGENOM" id="CLU_031652_0_0_1"/>
<dbReference type="GO" id="GO:0006631">
    <property type="term" value="P:fatty acid metabolic process"/>
    <property type="evidence" value="ECO:0007669"/>
    <property type="project" value="InterPro"/>
</dbReference>
<dbReference type="InterPro" id="IPR036291">
    <property type="entry name" value="NAD(P)-bd_dom_sf"/>
</dbReference>
<dbReference type="Proteomes" id="UP000007115">
    <property type="component" value="Unassembled WGS sequence"/>
</dbReference>
<feature type="domain" description="3-hydroxyacyl-CoA dehydrogenase NAD binding" evidence="3">
    <location>
        <begin position="16"/>
        <end position="177"/>
    </location>
</feature>
<accession>G9MWG1</accession>
<dbReference type="eggNOG" id="KOG2304">
    <property type="taxonomic scope" value="Eukaryota"/>
</dbReference>